<feature type="transmembrane region" description="Helical" evidence="1">
    <location>
        <begin position="134"/>
        <end position="155"/>
    </location>
</feature>
<dbReference type="EMBL" id="ADKM02000134">
    <property type="protein sequence ID" value="EGC01196.1"/>
    <property type="molecule type" value="Genomic_DNA"/>
</dbReference>
<evidence type="ECO:0000256" key="1">
    <source>
        <dbReference type="SAM" id="Phobius"/>
    </source>
</evidence>
<feature type="transmembrane region" description="Helical" evidence="1">
    <location>
        <begin position="12"/>
        <end position="29"/>
    </location>
</feature>
<reference evidence="2 3" key="1">
    <citation type="submission" date="2011-02" db="EMBL/GenBank/DDBJ databases">
        <authorList>
            <person name="Nelson K.E."/>
            <person name="Sutton G."/>
            <person name="Torralba M."/>
            <person name="Durkin S."/>
            <person name="Harkins D."/>
            <person name="Montgomery R."/>
            <person name="Ziemer C."/>
            <person name="Klaassens E."/>
            <person name="Ocuiv P."/>
            <person name="Morrison M."/>
        </authorList>
    </citation>
    <scope>NUCLEOTIDE SEQUENCE [LARGE SCALE GENOMIC DNA]</scope>
    <source>
        <strain evidence="2 3">8</strain>
    </source>
</reference>
<feature type="transmembrane region" description="Helical" evidence="1">
    <location>
        <begin position="98"/>
        <end position="122"/>
    </location>
</feature>
<feature type="transmembrane region" description="Helical" evidence="1">
    <location>
        <begin position="224"/>
        <end position="246"/>
    </location>
</feature>
<dbReference type="OrthoDB" id="1818152at2"/>
<dbReference type="Proteomes" id="UP000004259">
    <property type="component" value="Unassembled WGS sequence"/>
</dbReference>
<gene>
    <name evidence="2" type="ORF">CUS_6979</name>
</gene>
<feature type="transmembrane region" description="Helical" evidence="1">
    <location>
        <begin position="281"/>
        <end position="304"/>
    </location>
</feature>
<evidence type="ECO:0000313" key="3">
    <source>
        <dbReference type="Proteomes" id="UP000004259"/>
    </source>
</evidence>
<accession>E9SHN0</accession>
<feature type="transmembrane region" description="Helical" evidence="1">
    <location>
        <begin position="176"/>
        <end position="193"/>
    </location>
</feature>
<dbReference type="AlphaFoldDB" id="E9SHN0"/>
<protein>
    <submittedName>
        <fullName evidence="2">Conserved domain protein</fullName>
    </submittedName>
</protein>
<keyword evidence="1" id="KW-1133">Transmembrane helix</keyword>
<feature type="transmembrane region" description="Helical" evidence="1">
    <location>
        <begin position="58"/>
        <end position="78"/>
    </location>
</feature>
<sequence>MNKTLKAIHRILFWLNPTAIVVTLVIYLMKWNSYPQEIGVHFGPDGNFDVIAAKYYGLYWQLMGGLAIGGAALVNYLVSRKNVGLKMNEKGDRLFRTVMTFTTDAVLLFVTAMFVNASRGVIIQQGIDKNVMTLFMTIVFFAFLIGLTALIVIYATHKDKAEKKDDPNKGIRLSRIAAWLIEVCALLIFFLISERMPSDERYAFDPDYAGLAYFGNLDRYMSKWLILVPHAVLIAFLATCEVIAVKAVKKEHFAAVKLADRSKVTTALMAFWWNINLCSEISIGIVSVTVWAGFCVLWAVLYLMGRKKGSSAEK</sequence>
<name>E9SHN0_RUMAL</name>
<evidence type="ECO:0000313" key="2">
    <source>
        <dbReference type="EMBL" id="EGC01196.1"/>
    </source>
</evidence>
<keyword evidence="1" id="KW-0472">Membrane</keyword>
<proteinExistence type="predicted"/>
<keyword evidence="3" id="KW-1185">Reference proteome</keyword>
<dbReference type="STRING" id="246199.CUS_6979"/>
<comment type="caution">
    <text evidence="2">The sequence shown here is derived from an EMBL/GenBank/DDBJ whole genome shotgun (WGS) entry which is preliminary data.</text>
</comment>
<keyword evidence="1" id="KW-0812">Transmembrane</keyword>
<dbReference type="RefSeq" id="WP_002853359.1">
    <property type="nucleotide sequence ID" value="NZ_ADKM02000134.1"/>
</dbReference>
<organism evidence="2 3">
    <name type="scientific">Ruminococcus albus 8</name>
    <dbReference type="NCBI Taxonomy" id="246199"/>
    <lineage>
        <taxon>Bacteria</taxon>
        <taxon>Bacillati</taxon>
        <taxon>Bacillota</taxon>
        <taxon>Clostridia</taxon>
        <taxon>Eubacteriales</taxon>
        <taxon>Oscillospiraceae</taxon>
        <taxon>Ruminococcus</taxon>
    </lineage>
</organism>